<dbReference type="RefSeq" id="WP_063262978.1">
    <property type="nucleotide sequence ID" value="NZ_LJKE01000104.1"/>
</dbReference>
<organism evidence="1 2">
    <name type="scientific">Bacillus cereus</name>
    <dbReference type="NCBI Taxonomy" id="1396"/>
    <lineage>
        <taxon>Bacteria</taxon>
        <taxon>Bacillati</taxon>
        <taxon>Bacillota</taxon>
        <taxon>Bacilli</taxon>
        <taxon>Bacillales</taxon>
        <taxon>Bacillaceae</taxon>
        <taxon>Bacillus</taxon>
        <taxon>Bacillus cereus group</taxon>
    </lineage>
</organism>
<proteinExistence type="predicted"/>
<evidence type="ECO:0000313" key="2">
    <source>
        <dbReference type="Proteomes" id="UP000076482"/>
    </source>
</evidence>
<name>A0A164LE20_BACCE</name>
<dbReference type="Proteomes" id="UP000076482">
    <property type="component" value="Unassembled WGS sequence"/>
</dbReference>
<dbReference type="EMBL" id="LJKE01000104">
    <property type="protein sequence ID" value="KZD55716.1"/>
    <property type="molecule type" value="Genomic_DNA"/>
</dbReference>
<protein>
    <submittedName>
        <fullName evidence="1">Uncharacterized protein</fullName>
    </submittedName>
</protein>
<comment type="caution">
    <text evidence="1">The sequence shown here is derived from an EMBL/GenBank/DDBJ whole genome shotgun (WGS) entry which is preliminary data.</text>
</comment>
<evidence type="ECO:0000313" key="1">
    <source>
        <dbReference type="EMBL" id="KZD55716.1"/>
    </source>
</evidence>
<dbReference type="AlphaFoldDB" id="A0A164LE20"/>
<reference evidence="1 2" key="1">
    <citation type="submission" date="2015-09" db="EMBL/GenBank/DDBJ databases">
        <title>Bacillus cereus food isolates.</title>
        <authorList>
            <person name="Boekhorst J."/>
        </authorList>
    </citation>
    <scope>NUCLEOTIDE SEQUENCE [LARGE SCALE GENOMIC DNA]</scope>
    <source>
        <strain evidence="1 2">B4088</strain>
    </source>
</reference>
<dbReference type="PATRIC" id="fig|1396.535.peg.6032"/>
<sequence>MSAHNFYTVVSKNEGGFTFVELEKSNEIFAGNDSLSVLHDEYYDVVRVYEKNTDISHEEFANVADDTQGTWFVAQITKESVHVGHEFSSVRELREALPKLLDGVRADLLGDKELEVVIYPPNADTVYKKQ</sequence>
<accession>A0A164LE20</accession>
<gene>
    <name evidence="1" type="ORF">B4088_5461</name>
</gene>